<keyword evidence="2" id="KW-0472">Membrane</keyword>
<dbReference type="EMBL" id="CP001344">
    <property type="protein sequence ID" value="ACL45026.1"/>
    <property type="molecule type" value="Genomic_DNA"/>
</dbReference>
<feature type="coiled-coil region" evidence="1">
    <location>
        <begin position="352"/>
        <end position="379"/>
    </location>
</feature>
<evidence type="ECO:0000256" key="1">
    <source>
        <dbReference type="SAM" id="Coils"/>
    </source>
</evidence>
<evidence type="ECO:0008006" key="4">
    <source>
        <dbReference type="Google" id="ProtNLM"/>
    </source>
</evidence>
<name>B8HJS3_CYAP4</name>
<keyword evidence="2" id="KW-0812">Transmembrane</keyword>
<proteinExistence type="predicted"/>
<keyword evidence="2" id="KW-1133">Transmembrane helix</keyword>
<accession>B8HJS3</accession>
<feature type="coiled-coil region" evidence="1">
    <location>
        <begin position="177"/>
        <end position="240"/>
    </location>
</feature>
<dbReference type="KEGG" id="cyn:Cyan7425_2677"/>
<organism evidence="3">
    <name type="scientific">Cyanothece sp. (strain PCC 7425 / ATCC 29141)</name>
    <dbReference type="NCBI Taxonomy" id="395961"/>
    <lineage>
        <taxon>Bacteria</taxon>
        <taxon>Bacillati</taxon>
        <taxon>Cyanobacteriota</taxon>
        <taxon>Cyanophyceae</taxon>
        <taxon>Gomontiellales</taxon>
        <taxon>Cyanothecaceae</taxon>
        <taxon>Cyanothece</taxon>
    </lineage>
</organism>
<evidence type="ECO:0000313" key="3">
    <source>
        <dbReference type="EMBL" id="ACL45026.1"/>
    </source>
</evidence>
<dbReference type="AlphaFoldDB" id="B8HJS3"/>
<gene>
    <name evidence="3" type="ordered locus">Cyan7425_2677</name>
</gene>
<keyword evidence="1" id="KW-0175">Coiled coil</keyword>
<reference evidence="3" key="1">
    <citation type="submission" date="2009-01" db="EMBL/GenBank/DDBJ databases">
        <title>Complete sequence of chromosome Cyanothece sp. PCC 7425.</title>
        <authorList>
            <consortium name="US DOE Joint Genome Institute"/>
            <person name="Lucas S."/>
            <person name="Copeland A."/>
            <person name="Lapidus A."/>
            <person name="Glavina del Rio T."/>
            <person name="Dalin E."/>
            <person name="Tice H."/>
            <person name="Bruce D."/>
            <person name="Goodwin L."/>
            <person name="Pitluck S."/>
            <person name="Sims D."/>
            <person name="Meineke L."/>
            <person name="Brettin T."/>
            <person name="Detter J.C."/>
            <person name="Han C."/>
            <person name="Larimer F."/>
            <person name="Land M."/>
            <person name="Hauser L."/>
            <person name="Kyrpides N."/>
            <person name="Ovchinnikova G."/>
            <person name="Liberton M."/>
            <person name="Stoeckel J."/>
            <person name="Banerjee A."/>
            <person name="Singh A."/>
            <person name="Page L."/>
            <person name="Sato H."/>
            <person name="Zhao L."/>
            <person name="Sherman L."/>
            <person name="Pakrasi H."/>
            <person name="Richardson P."/>
        </authorList>
    </citation>
    <scope>NUCLEOTIDE SEQUENCE</scope>
    <source>
        <strain evidence="3">PCC 7425</strain>
    </source>
</reference>
<feature type="transmembrane region" description="Helical" evidence="2">
    <location>
        <begin position="430"/>
        <end position="451"/>
    </location>
</feature>
<dbReference type="PANTHER" id="PTHR32309">
    <property type="entry name" value="TYROSINE-PROTEIN KINASE"/>
    <property type="match status" value="1"/>
</dbReference>
<evidence type="ECO:0000256" key="2">
    <source>
        <dbReference type="SAM" id="Phobius"/>
    </source>
</evidence>
<dbReference type="eggNOG" id="COG3206">
    <property type="taxonomic scope" value="Bacteria"/>
</dbReference>
<sequence>MPKQLFSPSNPVWRLIKNRWTRYIVLSSIANGFIWGSSLTYLKVTKPTYTSEWALILPGASLGVNVNLPGIGQAIASNGSGMGSSTYDPRANYQFIFTSDPVLERAAAIAKMPVEKFGEPRIKLLDNTTLMLFEMSGGSPKEARQKSYALYNAMVERLNTLRAGEIQQRELPNQKILLAAQRKLEVAQSRLSAYKLESGLSSPDQVANLSSNIEQLRRLRSEAKGQKQLLTNRLNQLSLNLGLTPQMAADAFLLQTDQIFQKNLRDYSEATAALEVLLSKFGPNHPQVVREIRRQQAARRALSDRSQRLLGRKPDPALFSRMLLASNGTGRDTLFQTLVTYQADQRGLIGQVQALDQEITRLEARLERLSQRQSILENLKRDEQVAEAIFTSTLTKVDLGQGDIFSAYPLAQMAVEPSLPQKPTAPKKGLVLAGAALGSIFSTLGLWILWIRKPWIKKLSKFISA</sequence>
<protein>
    <recommendedName>
        <fullName evidence="4">Lipopolysaccharide biosynthesis protein</fullName>
    </recommendedName>
</protein>
<dbReference type="InterPro" id="IPR050445">
    <property type="entry name" value="Bact_polysacc_biosynth/exp"/>
</dbReference>
<dbReference type="PANTHER" id="PTHR32309:SF31">
    <property type="entry name" value="CAPSULAR EXOPOLYSACCHARIDE FAMILY"/>
    <property type="match status" value="1"/>
</dbReference>
<dbReference type="HOGENOM" id="CLU_044332_0_0_3"/>
<dbReference type="STRING" id="395961.Cyan7425_2677"/>
<dbReference type="OrthoDB" id="6148968at2"/>